<dbReference type="SUPFAM" id="SSF48452">
    <property type="entry name" value="TPR-like"/>
    <property type="match status" value="2"/>
</dbReference>
<dbReference type="Proteomes" id="UP000789572">
    <property type="component" value="Unassembled WGS sequence"/>
</dbReference>
<dbReference type="EMBL" id="CAJVPJ010000334">
    <property type="protein sequence ID" value="CAG8513006.1"/>
    <property type="molecule type" value="Genomic_DNA"/>
</dbReference>
<evidence type="ECO:0000313" key="2">
    <source>
        <dbReference type="EMBL" id="CAG8513006.1"/>
    </source>
</evidence>
<keyword evidence="3" id="KW-1185">Reference proteome</keyword>
<feature type="compositionally biased region" description="Basic and acidic residues" evidence="1">
    <location>
        <begin position="125"/>
        <end position="134"/>
    </location>
</feature>
<feature type="region of interest" description="Disordered" evidence="1">
    <location>
        <begin position="63"/>
        <end position="168"/>
    </location>
</feature>
<comment type="caution">
    <text evidence="2">The sequence shown here is derived from an EMBL/GenBank/DDBJ whole genome shotgun (WGS) entry which is preliminary data.</text>
</comment>
<evidence type="ECO:0000256" key="1">
    <source>
        <dbReference type="SAM" id="MobiDB-lite"/>
    </source>
</evidence>
<gene>
    <name evidence="2" type="ORF">POCULU_LOCUS3170</name>
</gene>
<dbReference type="InterPro" id="IPR011990">
    <property type="entry name" value="TPR-like_helical_dom_sf"/>
</dbReference>
<evidence type="ECO:0000313" key="3">
    <source>
        <dbReference type="Proteomes" id="UP000789572"/>
    </source>
</evidence>
<name>A0A9N9A0N7_9GLOM</name>
<dbReference type="InterPro" id="IPR040201">
    <property type="entry name" value="Mrg3-like"/>
</dbReference>
<organism evidence="2 3">
    <name type="scientific">Paraglomus occultum</name>
    <dbReference type="NCBI Taxonomy" id="144539"/>
    <lineage>
        <taxon>Eukaryota</taxon>
        <taxon>Fungi</taxon>
        <taxon>Fungi incertae sedis</taxon>
        <taxon>Mucoromycota</taxon>
        <taxon>Glomeromycotina</taxon>
        <taxon>Glomeromycetes</taxon>
        <taxon>Paraglomerales</taxon>
        <taxon>Paraglomeraceae</taxon>
        <taxon>Paraglomus</taxon>
    </lineage>
</organism>
<feature type="compositionally biased region" description="Basic and acidic residues" evidence="1">
    <location>
        <begin position="63"/>
        <end position="73"/>
    </location>
</feature>
<dbReference type="AlphaFoldDB" id="A0A9N9A0N7"/>
<feature type="compositionally biased region" description="Low complexity" evidence="1">
    <location>
        <begin position="135"/>
        <end position="157"/>
    </location>
</feature>
<reference evidence="2" key="1">
    <citation type="submission" date="2021-06" db="EMBL/GenBank/DDBJ databases">
        <authorList>
            <person name="Kallberg Y."/>
            <person name="Tangrot J."/>
            <person name="Rosling A."/>
        </authorList>
    </citation>
    <scope>NUCLEOTIDE SEQUENCE</scope>
    <source>
        <strain evidence="2">IA702</strain>
    </source>
</reference>
<accession>A0A9N9A0N7</accession>
<protein>
    <submittedName>
        <fullName evidence="2">3532_t:CDS:1</fullName>
    </submittedName>
</protein>
<dbReference type="PANTHER" id="PTHR28142">
    <property type="entry name" value="MITOCHONDRIAL INNER MEMBRANE I-AAA PROTEASE SUPERCOMPLEX SUBUNIT MGR3-RELATED"/>
    <property type="match status" value="1"/>
</dbReference>
<sequence>MAFARSLLQQTKQTQISLRTALTCVSSGNNIRHFYLIPRRRIVGEGKNIEWILGRGVRLYSTEKSEETGRLEDNAGSVNKNDEIINGNTIKEEMPEKTEAHTTAPNDVFNSSKESLADLQQGSLNKRESSDPKSESQTPLEEPSPSSSSSSSSDFFQPNPPPPRSSRKVYQIPRQNFAHPFPIALILLSTGLTALGIYQFYTSNVNKYPENVRAHLRKALFYQHYGDDLTTAVKYYKLALTEALNDPSLPNNSPEVTGIMIQLGSVYEELDKTRDAIDVYSMAYDAIVTPNNNNVLVKLEGDDRLRSIGLAQKLGDLHHNLKQDDQAEKYYVWSVEQLLGATIMERQARGEDAGKGGWFFGKKLDIDPLPSWLTATDLGASLEALGAFYSSRHKYAYALPLYLRALSLLNPPETSCHSAVLMNNISEVFNGMGNFQEARGWAERGLKLVEKFQRKRKSNQECEESYGVLLFNLGMISEITGDLTSAENFYEKSRAHAKKIGFADCVSEADHALQRIMTNNKKELRSA</sequence>
<dbReference type="PANTHER" id="PTHR28142:SF1">
    <property type="entry name" value="MITOCHONDRIAL INNER MEMBRANE I-AAA PROTEASE SUPERCOMPLEX SUBUNIT MGR3-RELATED"/>
    <property type="match status" value="1"/>
</dbReference>
<feature type="compositionally biased region" description="Polar residues" evidence="1">
    <location>
        <begin position="101"/>
        <end position="124"/>
    </location>
</feature>
<dbReference type="OrthoDB" id="10050400at2759"/>
<proteinExistence type="predicted"/>
<dbReference type="SMART" id="SM00028">
    <property type="entry name" value="TPR"/>
    <property type="match status" value="5"/>
</dbReference>
<dbReference type="Gene3D" id="1.25.40.10">
    <property type="entry name" value="Tetratricopeptide repeat domain"/>
    <property type="match status" value="2"/>
</dbReference>
<feature type="compositionally biased region" description="Basic and acidic residues" evidence="1">
    <location>
        <begin position="90"/>
        <end position="100"/>
    </location>
</feature>
<dbReference type="InterPro" id="IPR019734">
    <property type="entry name" value="TPR_rpt"/>
</dbReference>